<evidence type="ECO:0000313" key="1">
    <source>
        <dbReference type="EMBL" id="KKN14636.1"/>
    </source>
</evidence>
<accession>A0A0F9QNC9</accession>
<comment type="caution">
    <text evidence="1">The sequence shown here is derived from an EMBL/GenBank/DDBJ whole genome shotgun (WGS) entry which is preliminary data.</text>
</comment>
<gene>
    <name evidence="1" type="ORF">LCGC14_0994270</name>
</gene>
<sequence>MKLRELIEKLQTIEALAPEDYFVLVEFDGPESCVYLDVPKVRDVSSSFPCLDPGTVFNAVVLSLED</sequence>
<organism evidence="1">
    <name type="scientific">marine sediment metagenome</name>
    <dbReference type="NCBI Taxonomy" id="412755"/>
    <lineage>
        <taxon>unclassified sequences</taxon>
        <taxon>metagenomes</taxon>
        <taxon>ecological metagenomes</taxon>
    </lineage>
</organism>
<reference evidence="1" key="1">
    <citation type="journal article" date="2015" name="Nature">
        <title>Complex archaea that bridge the gap between prokaryotes and eukaryotes.</title>
        <authorList>
            <person name="Spang A."/>
            <person name="Saw J.H."/>
            <person name="Jorgensen S.L."/>
            <person name="Zaremba-Niedzwiedzka K."/>
            <person name="Martijn J."/>
            <person name="Lind A.E."/>
            <person name="van Eijk R."/>
            <person name="Schleper C."/>
            <person name="Guy L."/>
            <person name="Ettema T.J."/>
        </authorList>
    </citation>
    <scope>NUCLEOTIDE SEQUENCE</scope>
</reference>
<protein>
    <submittedName>
        <fullName evidence="1">Uncharacterized protein</fullName>
    </submittedName>
</protein>
<dbReference type="EMBL" id="LAZR01003798">
    <property type="protein sequence ID" value="KKN14636.1"/>
    <property type="molecule type" value="Genomic_DNA"/>
</dbReference>
<dbReference type="AlphaFoldDB" id="A0A0F9QNC9"/>
<proteinExistence type="predicted"/>
<name>A0A0F9QNC9_9ZZZZ</name>